<dbReference type="KEGG" id="qsa:O6P43_018754"/>
<keyword evidence="3" id="KW-1185">Reference proteome</keyword>
<keyword evidence="1" id="KW-1133">Transmembrane helix</keyword>
<evidence type="ECO:0000313" key="2">
    <source>
        <dbReference type="EMBL" id="KAJ7957953.1"/>
    </source>
</evidence>
<dbReference type="EMBL" id="JARAOO010000008">
    <property type="protein sequence ID" value="KAJ7957953.1"/>
    <property type="molecule type" value="Genomic_DNA"/>
</dbReference>
<sequence length="194" mass="23025">MYEKWKSLWSFLVMATFLWPGIYLLYFQIYRTILFWVMPMMILFLLTLVTVSTYTFSMLAVLPVIISIIQYLNSMGENGLVTLKILFGVSLHFVCFYAEQQLLWMLVEFCLVSCLFTSQTKLLLNHDRIGITEEMTVHFIKITMELLWKRNLYGIIWLFSSLIGVVSLNSPPVARQNFIYKNRYLNFIQYCIER</sequence>
<feature type="transmembrane region" description="Helical" evidence="1">
    <location>
        <begin position="151"/>
        <end position="168"/>
    </location>
</feature>
<dbReference type="AlphaFoldDB" id="A0AAD7LHE4"/>
<organism evidence="2 3">
    <name type="scientific">Quillaja saponaria</name>
    <name type="common">Soap bark tree</name>
    <dbReference type="NCBI Taxonomy" id="32244"/>
    <lineage>
        <taxon>Eukaryota</taxon>
        <taxon>Viridiplantae</taxon>
        <taxon>Streptophyta</taxon>
        <taxon>Embryophyta</taxon>
        <taxon>Tracheophyta</taxon>
        <taxon>Spermatophyta</taxon>
        <taxon>Magnoliopsida</taxon>
        <taxon>eudicotyledons</taxon>
        <taxon>Gunneridae</taxon>
        <taxon>Pentapetalae</taxon>
        <taxon>rosids</taxon>
        <taxon>fabids</taxon>
        <taxon>Fabales</taxon>
        <taxon>Quillajaceae</taxon>
        <taxon>Quillaja</taxon>
    </lineage>
</organism>
<comment type="caution">
    <text evidence="2">The sequence shown here is derived from an EMBL/GenBank/DDBJ whole genome shotgun (WGS) entry which is preliminary data.</text>
</comment>
<dbReference type="Proteomes" id="UP001163823">
    <property type="component" value="Chromosome 8"/>
</dbReference>
<protein>
    <submittedName>
        <fullName evidence="2">Uncharacterized protein</fullName>
    </submittedName>
</protein>
<keyword evidence="1" id="KW-0472">Membrane</keyword>
<name>A0AAD7LHE4_QUISA</name>
<feature type="transmembrane region" description="Helical" evidence="1">
    <location>
        <begin position="33"/>
        <end position="66"/>
    </location>
</feature>
<evidence type="ECO:0000256" key="1">
    <source>
        <dbReference type="SAM" id="Phobius"/>
    </source>
</evidence>
<evidence type="ECO:0000313" key="3">
    <source>
        <dbReference type="Proteomes" id="UP001163823"/>
    </source>
</evidence>
<gene>
    <name evidence="2" type="ORF">O6P43_018754</name>
</gene>
<keyword evidence="1" id="KW-0812">Transmembrane</keyword>
<proteinExistence type="predicted"/>
<feature type="transmembrane region" description="Helical" evidence="1">
    <location>
        <begin position="78"/>
        <end position="97"/>
    </location>
</feature>
<feature type="transmembrane region" description="Helical" evidence="1">
    <location>
        <begin position="7"/>
        <end position="27"/>
    </location>
</feature>
<reference evidence="2" key="1">
    <citation type="journal article" date="2023" name="Science">
        <title>Elucidation of the pathway for biosynthesis of saponin adjuvants from the soapbark tree.</title>
        <authorList>
            <person name="Reed J."/>
            <person name="Orme A."/>
            <person name="El-Demerdash A."/>
            <person name="Owen C."/>
            <person name="Martin L.B.B."/>
            <person name="Misra R.C."/>
            <person name="Kikuchi S."/>
            <person name="Rejzek M."/>
            <person name="Martin A.C."/>
            <person name="Harkess A."/>
            <person name="Leebens-Mack J."/>
            <person name="Louveau T."/>
            <person name="Stephenson M.J."/>
            <person name="Osbourn A."/>
        </authorList>
    </citation>
    <scope>NUCLEOTIDE SEQUENCE</scope>
    <source>
        <strain evidence="2">S10</strain>
    </source>
</reference>
<accession>A0AAD7LHE4</accession>